<dbReference type="AlphaFoldDB" id="A0AAV6UBC0"/>
<accession>A0AAV6UBC0</accession>
<dbReference type="EMBL" id="JAFNEN010000522">
    <property type="protein sequence ID" value="KAG8181300.1"/>
    <property type="molecule type" value="Genomic_DNA"/>
</dbReference>
<protein>
    <submittedName>
        <fullName evidence="2">Uncharacterized protein</fullName>
    </submittedName>
</protein>
<organism evidence="2 3">
    <name type="scientific">Oedothorax gibbosus</name>
    <dbReference type="NCBI Taxonomy" id="931172"/>
    <lineage>
        <taxon>Eukaryota</taxon>
        <taxon>Metazoa</taxon>
        <taxon>Ecdysozoa</taxon>
        <taxon>Arthropoda</taxon>
        <taxon>Chelicerata</taxon>
        <taxon>Arachnida</taxon>
        <taxon>Araneae</taxon>
        <taxon>Araneomorphae</taxon>
        <taxon>Entelegynae</taxon>
        <taxon>Araneoidea</taxon>
        <taxon>Linyphiidae</taxon>
        <taxon>Erigoninae</taxon>
        <taxon>Oedothorax</taxon>
    </lineage>
</organism>
<feature type="region of interest" description="Disordered" evidence="1">
    <location>
        <begin position="28"/>
        <end position="47"/>
    </location>
</feature>
<proteinExistence type="predicted"/>
<evidence type="ECO:0000313" key="3">
    <source>
        <dbReference type="Proteomes" id="UP000827092"/>
    </source>
</evidence>
<gene>
    <name evidence="2" type="ORF">JTE90_019392</name>
</gene>
<sequence length="82" mass="9399">MFGKASLALLLKLTVLKPIVLYSFRLRRKPQRPRPPPSSSEGGKKRHGVVWDTFRGTDESLIATEMIRPMNFKFDVMDIEPV</sequence>
<evidence type="ECO:0000313" key="2">
    <source>
        <dbReference type="EMBL" id="KAG8181300.1"/>
    </source>
</evidence>
<dbReference type="Proteomes" id="UP000827092">
    <property type="component" value="Unassembled WGS sequence"/>
</dbReference>
<reference evidence="2 3" key="1">
    <citation type="journal article" date="2022" name="Nat. Ecol. Evol.">
        <title>A masculinizing supergene underlies an exaggerated male reproductive morph in a spider.</title>
        <authorList>
            <person name="Hendrickx F."/>
            <person name="De Corte Z."/>
            <person name="Sonet G."/>
            <person name="Van Belleghem S.M."/>
            <person name="Kostlbacher S."/>
            <person name="Vangestel C."/>
        </authorList>
    </citation>
    <scope>NUCLEOTIDE SEQUENCE [LARGE SCALE GENOMIC DNA]</scope>
    <source>
        <strain evidence="2">W744_W776</strain>
    </source>
</reference>
<evidence type="ECO:0000256" key="1">
    <source>
        <dbReference type="SAM" id="MobiDB-lite"/>
    </source>
</evidence>
<name>A0AAV6UBC0_9ARAC</name>
<keyword evidence="3" id="KW-1185">Reference proteome</keyword>
<comment type="caution">
    <text evidence="2">The sequence shown here is derived from an EMBL/GenBank/DDBJ whole genome shotgun (WGS) entry which is preliminary data.</text>
</comment>